<feature type="coiled-coil region" evidence="1">
    <location>
        <begin position="155"/>
        <end position="228"/>
    </location>
</feature>
<keyword evidence="3" id="KW-1185">Reference proteome</keyword>
<proteinExistence type="predicted"/>
<name>A0A8S1R8Q8_9CILI</name>
<sequence length="828" mass="98036">MQSLSHLESRLSSMQDFNKLKDPQSLLEEEFNKQEIFKKQISDQNSQFNLIYQEIRNNNIYKQKIYQKLIQHENEVKPIIIEKEDKLQQNVSKFDESQSISSLETTKQLQISIDELIKSINKKKQQIYPMEHQMQLLKYQQKQAEDELILAEFEMLRSKQSLQSMKTKIQRLQNRRNQYLQELMDQNDIHRASTEEQKKEYQAIQDHINELKIQIHDQKSQIEDLKQQERLKWESSGNQMIIIKNYLAMTKLYEFCTNQTQKIDISQDSKIENDESEDLIIESSENSFLDDGGVFQTQIKQTSLKSKQSIRSINSIKKNQKKAINYQQSLQNFITAKELISQVKLNVDINIIEEIILKAYEEQTNLQRQLAEQHTFLIEQKCECVREYNNIQWKFQLDDEGNKERIIKCSKPSNDNFNQNVITSNIAQSSVTNKLKIIQTISRRQQMEELFLCMNNRASIFLQRIINILYNIAQRSEILSQDMIEKYQQAQITLTFLKQNQQQSQIHLDDYPEFKKLKKSHNITILYNDTQIFNEFKQYCQLITENEIDDKVLSDNFDAFVQLCLNRIASESQCIYEQIALICNQIKTETQQLSHFCHLSSNEQTPLPHIVQMTYNMAAEKLQNYTDSKISDPNITAKRKQLARRSLLLDERNSQLGEVNEENYEQYYSQIKTDIENPQIKRDVQTESTMVAKTSLLYDNSTPRTEFIKQNRQLTLSLNRIQSLSHIYHQINNQEFSNNFKHKIHREQKTIQYLTNHSTQTRPGSNSLAMMSTYRQECRTEHNNNNNDDKSKTFKQIKSKSQTSKVILNEAKKQMQKIKTINKLQFNK</sequence>
<dbReference type="Proteomes" id="UP000692954">
    <property type="component" value="Unassembled WGS sequence"/>
</dbReference>
<dbReference type="AlphaFoldDB" id="A0A8S1R8Q8"/>
<organism evidence="2 3">
    <name type="scientific">Paramecium sonneborni</name>
    <dbReference type="NCBI Taxonomy" id="65129"/>
    <lineage>
        <taxon>Eukaryota</taxon>
        <taxon>Sar</taxon>
        <taxon>Alveolata</taxon>
        <taxon>Ciliophora</taxon>
        <taxon>Intramacronucleata</taxon>
        <taxon>Oligohymenophorea</taxon>
        <taxon>Peniculida</taxon>
        <taxon>Parameciidae</taxon>
        <taxon>Paramecium</taxon>
    </lineage>
</organism>
<keyword evidence="1" id="KW-0175">Coiled coil</keyword>
<evidence type="ECO:0000313" key="3">
    <source>
        <dbReference type="Proteomes" id="UP000692954"/>
    </source>
</evidence>
<comment type="caution">
    <text evidence="2">The sequence shown here is derived from an EMBL/GenBank/DDBJ whole genome shotgun (WGS) entry which is preliminary data.</text>
</comment>
<evidence type="ECO:0000313" key="2">
    <source>
        <dbReference type="EMBL" id="CAD8123552.1"/>
    </source>
</evidence>
<gene>
    <name evidence="2" type="ORF">PSON_ATCC_30995.1.T1450099</name>
</gene>
<dbReference type="EMBL" id="CAJJDN010000145">
    <property type="protein sequence ID" value="CAD8123552.1"/>
    <property type="molecule type" value="Genomic_DNA"/>
</dbReference>
<evidence type="ECO:0000256" key="1">
    <source>
        <dbReference type="SAM" id="Coils"/>
    </source>
</evidence>
<reference evidence="2" key="1">
    <citation type="submission" date="2021-01" db="EMBL/GenBank/DDBJ databases">
        <authorList>
            <consortium name="Genoscope - CEA"/>
            <person name="William W."/>
        </authorList>
    </citation>
    <scope>NUCLEOTIDE SEQUENCE</scope>
</reference>
<dbReference type="OrthoDB" id="301951at2759"/>
<protein>
    <submittedName>
        <fullName evidence="2">Uncharacterized protein</fullName>
    </submittedName>
</protein>
<accession>A0A8S1R8Q8</accession>